<keyword evidence="1" id="KW-0472">Membrane</keyword>
<dbReference type="EMBL" id="JACOPG010000004">
    <property type="protein sequence ID" value="MBC5687039.1"/>
    <property type="molecule type" value="Genomic_DNA"/>
</dbReference>
<keyword evidence="1" id="KW-1133">Transmembrane helix</keyword>
<dbReference type="Pfam" id="PF06686">
    <property type="entry name" value="SpoIIIAC"/>
    <property type="match status" value="2"/>
</dbReference>
<feature type="transmembrane region" description="Helical" evidence="1">
    <location>
        <begin position="25"/>
        <end position="43"/>
    </location>
</feature>
<accession>A0ABR7GIC9</accession>
<evidence type="ECO:0000313" key="3">
    <source>
        <dbReference type="Proteomes" id="UP000643810"/>
    </source>
</evidence>
<organism evidence="2 3">
    <name type="scientific">Roseburia lenta</name>
    <dbReference type="NCBI Taxonomy" id="2763061"/>
    <lineage>
        <taxon>Bacteria</taxon>
        <taxon>Bacillati</taxon>
        <taxon>Bacillota</taxon>
        <taxon>Clostridia</taxon>
        <taxon>Lachnospirales</taxon>
        <taxon>Lachnospiraceae</taxon>
        <taxon>Roseburia</taxon>
    </lineage>
</organism>
<keyword evidence="3" id="KW-1185">Reference proteome</keyword>
<feature type="transmembrane region" description="Helical" evidence="1">
    <location>
        <begin position="55"/>
        <end position="78"/>
    </location>
</feature>
<evidence type="ECO:0000256" key="1">
    <source>
        <dbReference type="SAM" id="Phobius"/>
    </source>
</evidence>
<dbReference type="InterPro" id="IPR025664">
    <property type="entry name" value="Spore_III_AC/AD"/>
</dbReference>
<protein>
    <submittedName>
        <fullName evidence="2">Stage III sporulation protein AD</fullName>
    </submittedName>
</protein>
<evidence type="ECO:0000313" key="2">
    <source>
        <dbReference type="EMBL" id="MBC5687039.1"/>
    </source>
</evidence>
<dbReference type="Proteomes" id="UP000643810">
    <property type="component" value="Unassembled WGS sequence"/>
</dbReference>
<sequence>MIGVAVAGIVTVLLALLFRQQKPEIAMMLSLACCLFIFFCVLAKIRDVMDYIQSLADLIHVDALYMGVILKMIGITYISEFASAICKDAGYASIAGQIQVLAKLSILALGMPVLMAFLSTVEAFL</sequence>
<comment type="caution">
    <text evidence="2">The sequence shown here is derived from an EMBL/GenBank/DDBJ whole genome shotgun (WGS) entry which is preliminary data.</text>
</comment>
<proteinExistence type="predicted"/>
<keyword evidence="1" id="KW-0812">Transmembrane</keyword>
<reference evidence="2 3" key="1">
    <citation type="submission" date="2020-08" db="EMBL/GenBank/DDBJ databases">
        <title>Genome public.</title>
        <authorList>
            <person name="Liu C."/>
            <person name="Sun Q."/>
        </authorList>
    </citation>
    <scope>NUCLEOTIDE SEQUENCE [LARGE SCALE GENOMIC DNA]</scope>
    <source>
        <strain evidence="2 3">NSJ-9</strain>
    </source>
</reference>
<gene>
    <name evidence="2" type="ORF">H8R94_10555</name>
</gene>
<name>A0ABR7GIC9_9FIRM</name>
<dbReference type="RefSeq" id="WP_186854622.1">
    <property type="nucleotide sequence ID" value="NZ_JACOPG010000004.1"/>
</dbReference>
<feature type="transmembrane region" description="Helical" evidence="1">
    <location>
        <begin position="98"/>
        <end position="118"/>
    </location>
</feature>